<name>A0A7I8IJ54_SPIIN</name>
<evidence type="ECO:0000256" key="2">
    <source>
        <dbReference type="ARBA" id="ARBA00006081"/>
    </source>
</evidence>
<comment type="similarity">
    <text evidence="2 4">Belongs to the Ninja family.</text>
</comment>
<reference evidence="6 7" key="1">
    <citation type="submission" date="2019-12" db="EMBL/GenBank/DDBJ databases">
        <authorList>
            <person name="Scholz U."/>
            <person name="Mascher M."/>
            <person name="Fiebig A."/>
        </authorList>
    </citation>
    <scope>NUCLEOTIDE SEQUENCE</scope>
</reference>
<dbReference type="InterPro" id="IPR031307">
    <property type="entry name" value="Ninja_fam"/>
</dbReference>
<dbReference type="GO" id="GO:0005634">
    <property type="term" value="C:nucleus"/>
    <property type="evidence" value="ECO:0007669"/>
    <property type="project" value="UniProtKB-SubCell"/>
</dbReference>
<dbReference type="GO" id="GO:0045892">
    <property type="term" value="P:negative regulation of DNA-templated transcription"/>
    <property type="evidence" value="ECO:0007669"/>
    <property type="project" value="TreeGrafter"/>
</dbReference>
<evidence type="ECO:0000313" key="6">
    <source>
        <dbReference type="EMBL" id="CAA2617675.1"/>
    </source>
</evidence>
<evidence type="ECO:0000256" key="3">
    <source>
        <dbReference type="ARBA" id="ARBA00023242"/>
    </source>
</evidence>
<protein>
    <recommendedName>
        <fullName evidence="4">Ninja-family protein</fullName>
    </recommendedName>
    <alternativeName>
        <fullName evidence="4">ABI-binding protein</fullName>
    </alternativeName>
</protein>
<dbReference type="PANTHER" id="PTHR31413:SF31">
    <property type="entry name" value="NINJA-FAMILY PROTEIN AFP3"/>
    <property type="match status" value="1"/>
</dbReference>
<dbReference type="AlphaFoldDB" id="A0A7I8IJ54"/>
<dbReference type="GO" id="GO:0007165">
    <property type="term" value="P:signal transduction"/>
    <property type="evidence" value="ECO:0007669"/>
    <property type="project" value="InterPro"/>
</dbReference>
<comment type="subcellular location">
    <subcellularLocation>
        <location evidence="1 4">Nucleus</location>
    </subcellularLocation>
</comment>
<sequence length="81" mass="9183">MRRDEGDNGGHALRLDEGRRPQRRRVEGFLYRYRKGGEVRIVCVCHGRFLSPAEFVKHAGGGDVAHPLRHIIMNPTPSSFS</sequence>
<accession>A0A7I8IJ54</accession>
<gene>
    <name evidence="6" type="ORF">SI7747_03003837</name>
</gene>
<evidence type="ECO:0000313" key="7">
    <source>
        <dbReference type="Proteomes" id="UP001189122"/>
    </source>
</evidence>
<evidence type="ECO:0000256" key="1">
    <source>
        <dbReference type="ARBA" id="ARBA00004123"/>
    </source>
</evidence>
<keyword evidence="7" id="KW-1185">Reference proteome</keyword>
<dbReference type="EMBL" id="CACRZD030000003">
    <property type="protein sequence ID" value="CAA6657369.1"/>
    <property type="molecule type" value="Genomic_DNA"/>
</dbReference>
<evidence type="ECO:0000259" key="5">
    <source>
        <dbReference type="Pfam" id="PF16135"/>
    </source>
</evidence>
<dbReference type="Pfam" id="PF16135">
    <property type="entry name" value="TDBD"/>
    <property type="match status" value="1"/>
</dbReference>
<dbReference type="PANTHER" id="PTHR31413">
    <property type="entry name" value="AFP HOMOLOG 2"/>
    <property type="match status" value="1"/>
</dbReference>
<dbReference type="InterPro" id="IPR032308">
    <property type="entry name" value="TDBD"/>
</dbReference>
<dbReference type="EMBL" id="LR743590">
    <property type="protein sequence ID" value="CAA2617675.1"/>
    <property type="molecule type" value="Genomic_DNA"/>
</dbReference>
<dbReference type="Proteomes" id="UP001189122">
    <property type="component" value="Unassembled WGS sequence"/>
</dbReference>
<keyword evidence="3 4" id="KW-0539">Nucleus</keyword>
<comment type="function">
    <text evidence="4">Acts as a negative regulator of abscisic acid (ABA) response.</text>
</comment>
<evidence type="ECO:0000256" key="4">
    <source>
        <dbReference type="RuleBase" id="RU369029"/>
    </source>
</evidence>
<organism evidence="6">
    <name type="scientific">Spirodela intermedia</name>
    <name type="common">Intermediate duckweed</name>
    <dbReference type="NCBI Taxonomy" id="51605"/>
    <lineage>
        <taxon>Eukaryota</taxon>
        <taxon>Viridiplantae</taxon>
        <taxon>Streptophyta</taxon>
        <taxon>Embryophyta</taxon>
        <taxon>Tracheophyta</taxon>
        <taxon>Spermatophyta</taxon>
        <taxon>Magnoliopsida</taxon>
        <taxon>Liliopsida</taxon>
        <taxon>Araceae</taxon>
        <taxon>Lemnoideae</taxon>
        <taxon>Spirodela</taxon>
    </lineage>
</organism>
<feature type="domain" description="Tify" evidence="5">
    <location>
        <begin position="40"/>
        <end position="73"/>
    </location>
</feature>
<proteinExistence type="inferred from homology"/>